<keyword evidence="1" id="KW-0472">Membrane</keyword>
<keyword evidence="1" id="KW-0812">Transmembrane</keyword>
<sequence length="60" mass="6413">MDEQGYARTRLIFFFGLLFFFQAFAPWNGSYSEPLIQGLLGCWAAAPAAAAAACIGCGFG</sequence>
<name>A0A1Y1U6V9_9TREE</name>
<keyword evidence="3" id="KW-1185">Reference proteome</keyword>
<dbReference type="AlphaFoldDB" id="A0A1Y1U6V9"/>
<dbReference type="InParanoid" id="A0A1Y1U6V9"/>
<gene>
    <name evidence="2" type="ORF">BD324DRAFT_638431</name>
</gene>
<dbReference type="RefSeq" id="XP_021868047.1">
    <property type="nucleotide sequence ID" value="XM_022017112.1"/>
</dbReference>
<dbReference type="GeneID" id="33558921"/>
<dbReference type="EMBL" id="NBSH01000017">
    <property type="protein sequence ID" value="ORX33748.1"/>
    <property type="molecule type" value="Genomic_DNA"/>
</dbReference>
<dbReference type="Proteomes" id="UP000193218">
    <property type="component" value="Unassembled WGS sequence"/>
</dbReference>
<evidence type="ECO:0000256" key="1">
    <source>
        <dbReference type="SAM" id="Phobius"/>
    </source>
</evidence>
<evidence type="ECO:0000313" key="3">
    <source>
        <dbReference type="Proteomes" id="UP000193218"/>
    </source>
</evidence>
<keyword evidence="1" id="KW-1133">Transmembrane helix</keyword>
<reference evidence="2 3" key="1">
    <citation type="submission" date="2017-03" db="EMBL/GenBank/DDBJ databases">
        <title>Widespread Adenine N6-methylation of Active Genes in Fungi.</title>
        <authorList>
            <consortium name="DOE Joint Genome Institute"/>
            <person name="Mondo S.J."/>
            <person name="Dannebaum R.O."/>
            <person name="Kuo R.C."/>
            <person name="Louie K.B."/>
            <person name="Bewick A.J."/>
            <person name="Labutti K."/>
            <person name="Haridas S."/>
            <person name="Kuo A."/>
            <person name="Salamov A."/>
            <person name="Ahrendt S.R."/>
            <person name="Lau R."/>
            <person name="Bowen B.P."/>
            <person name="Lipzen A."/>
            <person name="Sullivan W."/>
            <person name="Andreopoulos W.B."/>
            <person name="Clum A."/>
            <person name="Lindquist E."/>
            <person name="Daum C."/>
            <person name="Northen T.R."/>
            <person name="Ramamoorthy G."/>
            <person name="Schmitz R.J."/>
            <person name="Gryganskyi A."/>
            <person name="Culley D."/>
            <person name="Magnuson J."/>
            <person name="James T.Y."/>
            <person name="O'Malley M.A."/>
            <person name="Stajich J.E."/>
            <person name="Spatafora J.W."/>
            <person name="Visel A."/>
            <person name="Grigoriev I.V."/>
        </authorList>
    </citation>
    <scope>NUCLEOTIDE SEQUENCE [LARGE SCALE GENOMIC DNA]</scope>
    <source>
        <strain evidence="2 3">NRRL Y-17943</strain>
    </source>
</reference>
<comment type="caution">
    <text evidence="2">The sequence shown here is derived from an EMBL/GenBank/DDBJ whole genome shotgun (WGS) entry which is preliminary data.</text>
</comment>
<organism evidence="2 3">
    <name type="scientific">Kockovaella imperatae</name>
    <dbReference type="NCBI Taxonomy" id="4999"/>
    <lineage>
        <taxon>Eukaryota</taxon>
        <taxon>Fungi</taxon>
        <taxon>Dikarya</taxon>
        <taxon>Basidiomycota</taxon>
        <taxon>Agaricomycotina</taxon>
        <taxon>Tremellomycetes</taxon>
        <taxon>Tremellales</taxon>
        <taxon>Cuniculitremaceae</taxon>
        <taxon>Kockovaella</taxon>
    </lineage>
</organism>
<protein>
    <submittedName>
        <fullName evidence="2">Uncharacterized protein</fullName>
    </submittedName>
</protein>
<accession>A0A1Y1U6V9</accession>
<evidence type="ECO:0000313" key="2">
    <source>
        <dbReference type="EMBL" id="ORX33748.1"/>
    </source>
</evidence>
<feature type="transmembrane region" description="Helical" evidence="1">
    <location>
        <begin position="12"/>
        <end position="29"/>
    </location>
</feature>
<proteinExistence type="predicted"/>
<feature type="transmembrane region" description="Helical" evidence="1">
    <location>
        <begin position="35"/>
        <end position="59"/>
    </location>
</feature>